<dbReference type="RefSeq" id="WP_219871315.1">
    <property type="nucleotide sequence ID" value="NZ_JAHZIJ010000002.1"/>
</dbReference>
<evidence type="ECO:0000313" key="1">
    <source>
        <dbReference type="EMBL" id="MBW7474066.1"/>
    </source>
</evidence>
<sequence length="426" mass="49329">MYIDREILESSIHNIFTKHKNRRKFIHAVNEVLDDCGIDSPFTAIVSNPKELSSLDPGMLCLLTVRLKEQIEDWELNPADYYTDREIAESLQHSGLRTSESITLPYTIPHVVKLTMEDYVTGISGSELIRLYKSNLIEYDFETQRSPVYKETRSGIVEMPDVNHKSVKEIAQYMVRNDYLPDTITLNIYSEDVIPFHYDDQTKAFTIHEGARITILDGFHRLKGLMRAYSVNKNMDVKFNLSIKSYDNHTARRYFGRINKVNVVKAGRIKELLGERAADQVVREVQRNSELKGRISSTQSVNANPGHITTSEILADSIDLFFGNLNFIETKKTSQYLCEFFNYLLGYFPLTNKQDKRADPLLFCGYVWLAKYMQDAGIPVEHVDQQVHKINFDSKELREIIESKKYGVKTKKTILTLAQYFEKYVR</sequence>
<proteinExistence type="predicted"/>
<dbReference type="Pfam" id="PF14072">
    <property type="entry name" value="DndB"/>
    <property type="match status" value="1"/>
</dbReference>
<name>A0ABS7D3M6_9BACL</name>
<evidence type="ECO:0000313" key="2">
    <source>
        <dbReference type="Proteomes" id="UP000812277"/>
    </source>
</evidence>
<keyword evidence="2" id="KW-1185">Reference proteome</keyword>
<evidence type="ECO:0008006" key="3">
    <source>
        <dbReference type="Google" id="ProtNLM"/>
    </source>
</evidence>
<reference evidence="1 2" key="1">
    <citation type="submission" date="2021-07" db="EMBL/GenBank/DDBJ databases">
        <title>Paenibacillus radiodurans sp. nov., isolated from the southeastern edge of Tengger Desert.</title>
        <authorList>
            <person name="Zhang G."/>
        </authorList>
    </citation>
    <scope>NUCLEOTIDE SEQUENCE [LARGE SCALE GENOMIC DNA]</scope>
    <source>
        <strain evidence="1 2">DT7-4</strain>
    </source>
</reference>
<comment type="caution">
    <text evidence="1">The sequence shown here is derived from an EMBL/GenBank/DDBJ whole genome shotgun (WGS) entry which is preliminary data.</text>
</comment>
<dbReference type="EMBL" id="JAHZIJ010000002">
    <property type="protein sequence ID" value="MBW7474066.1"/>
    <property type="molecule type" value="Genomic_DNA"/>
</dbReference>
<dbReference type="InterPro" id="IPR017642">
    <property type="entry name" value="DNA_S_mod_DndB"/>
</dbReference>
<gene>
    <name evidence="1" type="ORF">K0T92_04875</name>
</gene>
<organism evidence="1 2">
    <name type="scientific">Paenibacillus oenotherae</name>
    <dbReference type="NCBI Taxonomy" id="1435645"/>
    <lineage>
        <taxon>Bacteria</taxon>
        <taxon>Bacillati</taxon>
        <taxon>Bacillota</taxon>
        <taxon>Bacilli</taxon>
        <taxon>Bacillales</taxon>
        <taxon>Paenibacillaceae</taxon>
        <taxon>Paenibacillus</taxon>
    </lineage>
</organism>
<protein>
    <recommendedName>
        <fullName evidence="3">DGQHR domain-containing protein</fullName>
    </recommendedName>
</protein>
<accession>A0ABS7D3M6</accession>
<dbReference type="Proteomes" id="UP000812277">
    <property type="component" value="Unassembled WGS sequence"/>
</dbReference>